<accession>A0A2L2XFV6</accession>
<dbReference type="RefSeq" id="WP_104371550.1">
    <property type="nucleotide sequence ID" value="NZ_BFAV01000073.1"/>
</dbReference>
<sequence>MRKRNLILFSLLVVVIASLLSAGCGSNSGAGHQQDAQQAEPLRVVTTTSLLAEIVNSVAGDQAEVINIIPPAMCPGHFDVKPEDMKVLADADLFMLHNYQGEKFSDGMIQSAGNANLNKLVYDIEGNWMAPPVRMEAIDKITADLVAARPESKAAFTEAAGKLKEETQRVGDQQKKRLDDAGVSRVNVLVNDMQAGFIKWAGFNVAGIFGRAEDMSPKDIEDLIKLGQSNNVTLVLDNLQSGKEAGIGIAREIGAAQLTLNNFPGGIPDTATWAQAIAKNVDMLLETLP</sequence>
<dbReference type="GO" id="GO:0007155">
    <property type="term" value="P:cell adhesion"/>
    <property type="evidence" value="ECO:0007669"/>
    <property type="project" value="InterPro"/>
</dbReference>
<evidence type="ECO:0000313" key="2">
    <source>
        <dbReference type="EMBL" id="GBF33116.1"/>
    </source>
</evidence>
<dbReference type="GO" id="GO:0030001">
    <property type="term" value="P:metal ion transport"/>
    <property type="evidence" value="ECO:0007669"/>
    <property type="project" value="InterPro"/>
</dbReference>
<dbReference type="GO" id="GO:0046872">
    <property type="term" value="F:metal ion binding"/>
    <property type="evidence" value="ECO:0007669"/>
    <property type="project" value="InterPro"/>
</dbReference>
<dbReference type="Proteomes" id="UP000239549">
    <property type="component" value="Unassembled WGS sequence"/>
</dbReference>
<comment type="caution">
    <text evidence="2">The sequence shown here is derived from an EMBL/GenBank/DDBJ whole genome shotgun (WGS) entry which is preliminary data.</text>
</comment>
<dbReference type="OrthoDB" id="5456598at2"/>
<organism evidence="2 3">
    <name type="scientific">Desulfocucumis palustris</name>
    <dbReference type="NCBI Taxonomy" id="1898651"/>
    <lineage>
        <taxon>Bacteria</taxon>
        <taxon>Bacillati</taxon>
        <taxon>Bacillota</taxon>
        <taxon>Clostridia</taxon>
        <taxon>Eubacteriales</taxon>
        <taxon>Desulfocucumaceae</taxon>
        <taxon>Desulfocucumis</taxon>
    </lineage>
</organism>
<dbReference type="Pfam" id="PF01297">
    <property type="entry name" value="ZnuA"/>
    <property type="match status" value="1"/>
</dbReference>
<name>A0A2L2XFV6_9FIRM</name>
<reference evidence="3" key="1">
    <citation type="submission" date="2018-02" db="EMBL/GenBank/DDBJ databases">
        <title>Genome sequence of Desulfocucumis palustris strain NAW-5.</title>
        <authorList>
            <person name="Watanabe M."/>
            <person name="Kojima H."/>
            <person name="Fukui M."/>
        </authorList>
    </citation>
    <scope>NUCLEOTIDE SEQUENCE [LARGE SCALE GENOMIC DNA]</scope>
    <source>
        <strain evidence="3">NAW-5</strain>
    </source>
</reference>
<dbReference type="PRINTS" id="PR00691">
    <property type="entry name" value="ADHESINB"/>
</dbReference>
<dbReference type="PANTHER" id="PTHR42953">
    <property type="entry name" value="HIGH-AFFINITY ZINC UPTAKE SYSTEM PROTEIN ZNUA-RELATED"/>
    <property type="match status" value="1"/>
</dbReference>
<gene>
    <name evidence="2" type="ORF">DCCM_2213</name>
</gene>
<dbReference type="EMBL" id="BFAV01000073">
    <property type="protein sequence ID" value="GBF33116.1"/>
    <property type="molecule type" value="Genomic_DNA"/>
</dbReference>
<dbReference type="AlphaFoldDB" id="A0A2L2XFV6"/>
<dbReference type="Gene3D" id="3.40.50.1980">
    <property type="entry name" value="Nitrogenase molybdenum iron protein domain"/>
    <property type="match status" value="2"/>
</dbReference>
<feature type="chain" id="PRO_5038983253" evidence="1">
    <location>
        <begin position="23"/>
        <end position="289"/>
    </location>
</feature>
<keyword evidence="3" id="KW-1185">Reference proteome</keyword>
<protein>
    <submittedName>
        <fullName evidence="2">Zinc ABC transporter, periplasmic-binding protein ZnuA</fullName>
    </submittedName>
</protein>
<dbReference type="InterPro" id="IPR006129">
    <property type="entry name" value="AdhesinB"/>
</dbReference>
<dbReference type="InterPro" id="IPR050492">
    <property type="entry name" value="Bact_metal-bind_prot9"/>
</dbReference>
<dbReference type="PROSITE" id="PS51257">
    <property type="entry name" value="PROKAR_LIPOPROTEIN"/>
    <property type="match status" value="1"/>
</dbReference>
<keyword evidence="1" id="KW-0732">Signal</keyword>
<proteinExistence type="predicted"/>
<evidence type="ECO:0000313" key="3">
    <source>
        <dbReference type="Proteomes" id="UP000239549"/>
    </source>
</evidence>
<feature type="signal peptide" evidence="1">
    <location>
        <begin position="1"/>
        <end position="22"/>
    </location>
</feature>
<dbReference type="SUPFAM" id="SSF53807">
    <property type="entry name" value="Helical backbone' metal receptor"/>
    <property type="match status" value="1"/>
</dbReference>
<dbReference type="InterPro" id="IPR006127">
    <property type="entry name" value="ZnuA-like"/>
</dbReference>
<evidence type="ECO:0000256" key="1">
    <source>
        <dbReference type="SAM" id="SignalP"/>
    </source>
</evidence>